<dbReference type="Proteomes" id="UP000013961">
    <property type="component" value="Chromosome"/>
</dbReference>
<feature type="compositionally biased region" description="Basic and acidic residues" evidence="1">
    <location>
        <begin position="7"/>
        <end position="24"/>
    </location>
</feature>
<name>A0AB33A7F9_9MYCO</name>
<dbReference type="InterPro" id="IPR021417">
    <property type="entry name" value="DUF3060"/>
</dbReference>
<keyword evidence="2" id="KW-0472">Membrane</keyword>
<keyword evidence="2" id="KW-0812">Transmembrane</keyword>
<organism evidence="3 4">
    <name type="scientific">Mycobacteroides abscessus subsp. bolletii 50594</name>
    <dbReference type="NCBI Taxonomy" id="1303024"/>
    <lineage>
        <taxon>Bacteria</taxon>
        <taxon>Bacillati</taxon>
        <taxon>Actinomycetota</taxon>
        <taxon>Actinomycetes</taxon>
        <taxon>Mycobacteriales</taxon>
        <taxon>Mycobacteriaceae</taxon>
        <taxon>Mycobacteroides</taxon>
        <taxon>Mycobacteroides abscessus</taxon>
    </lineage>
</organism>
<dbReference type="AlphaFoldDB" id="A0AB33A7F9"/>
<gene>
    <name evidence="3" type="ORF">MASS_1173</name>
</gene>
<proteinExistence type="predicted"/>
<evidence type="ECO:0008006" key="5">
    <source>
        <dbReference type="Google" id="ProtNLM"/>
    </source>
</evidence>
<reference evidence="3 4" key="1">
    <citation type="journal article" date="2013" name="Genome Announc.">
        <title>Complete Genome Sequence of Mycobacterium massiliense Clinical Strain Asan 50594, Belonging to the Type II Genotype.</title>
        <authorList>
            <person name="Kim B.J."/>
            <person name="Kim B.R."/>
            <person name="Hong S.H."/>
            <person name="Seok S.H."/>
            <person name="Kook Y.H."/>
            <person name="Kim B.J."/>
        </authorList>
    </citation>
    <scope>NUCLEOTIDE SEQUENCE [LARGE SCALE GENOMIC DNA]</scope>
    <source>
        <strain evidence="3 4">50594</strain>
    </source>
</reference>
<dbReference type="EMBL" id="CP004374">
    <property type="protein sequence ID" value="AGM27775.1"/>
    <property type="molecule type" value="Genomic_DNA"/>
</dbReference>
<dbReference type="Pfam" id="PF11259">
    <property type="entry name" value="DUF3060"/>
    <property type="match status" value="1"/>
</dbReference>
<evidence type="ECO:0000256" key="2">
    <source>
        <dbReference type="SAM" id="Phobius"/>
    </source>
</evidence>
<evidence type="ECO:0000313" key="4">
    <source>
        <dbReference type="Proteomes" id="UP000013961"/>
    </source>
</evidence>
<feature type="compositionally biased region" description="Polar residues" evidence="1">
    <location>
        <begin position="30"/>
        <end position="46"/>
    </location>
</feature>
<feature type="region of interest" description="Disordered" evidence="1">
    <location>
        <begin position="1"/>
        <end position="48"/>
    </location>
</feature>
<feature type="transmembrane region" description="Helical" evidence="2">
    <location>
        <begin position="57"/>
        <end position="76"/>
    </location>
</feature>
<protein>
    <recommendedName>
        <fullName evidence="5">DUF3060 domain-containing protein</fullName>
    </recommendedName>
</protein>
<evidence type="ECO:0000256" key="1">
    <source>
        <dbReference type="SAM" id="MobiDB-lite"/>
    </source>
</evidence>
<evidence type="ECO:0000313" key="3">
    <source>
        <dbReference type="EMBL" id="AGM27775.1"/>
    </source>
</evidence>
<dbReference type="KEGG" id="mabb:MASS_1173"/>
<sequence length="208" mass="21691">MEPDGDPEARIRELERPLSERAQRSELGGPSQSPYPLATYDTTRTPRSPARTFRRRFLIFLAVITAGAAGLVFYAAEPTIRPGAPTVSGPSGTRPARSTVVKIPRATPSSSAAPGPTFVPAGSTFSVAGTHKNVAINCDGCSVSVSGVSNTVEILGNCDTLTVSGVENAVTVETTVKIGVSGIDNQVTYRTGEPEVSKSGNNNTVEQS</sequence>
<accession>A0AB33A7F9</accession>
<keyword evidence="2" id="KW-1133">Transmembrane helix</keyword>